<comment type="similarity">
    <text evidence="9">Belongs to the SEC20 family.</text>
</comment>
<dbReference type="Proteomes" id="UP001301769">
    <property type="component" value="Unassembled WGS sequence"/>
</dbReference>
<evidence type="ECO:0000313" key="12">
    <source>
        <dbReference type="EMBL" id="KAK4220139.1"/>
    </source>
</evidence>
<comment type="subcellular location">
    <subcellularLocation>
        <location evidence="1">Endoplasmic reticulum membrane</location>
        <topology evidence="1">Single-pass type IV membrane protein</topology>
    </subcellularLocation>
</comment>
<feature type="region of interest" description="Disordered" evidence="10">
    <location>
        <begin position="39"/>
        <end position="60"/>
    </location>
</feature>
<keyword evidence="2" id="KW-0813">Transport</keyword>
<evidence type="ECO:0000256" key="3">
    <source>
        <dbReference type="ARBA" id="ARBA00022692"/>
    </source>
</evidence>
<dbReference type="GO" id="GO:0006890">
    <property type="term" value="P:retrograde vesicle-mediated transport, Golgi to endoplasmic reticulum"/>
    <property type="evidence" value="ECO:0007669"/>
    <property type="project" value="InterPro"/>
</dbReference>
<dbReference type="PANTHER" id="PTHR12825">
    <property type="entry name" value="BNIP1-RELATED"/>
    <property type="match status" value="1"/>
</dbReference>
<reference evidence="12" key="2">
    <citation type="submission" date="2023-05" db="EMBL/GenBank/DDBJ databases">
        <authorList>
            <consortium name="Lawrence Berkeley National Laboratory"/>
            <person name="Steindorff A."/>
            <person name="Hensen N."/>
            <person name="Bonometti L."/>
            <person name="Westerberg I."/>
            <person name="Brannstrom I.O."/>
            <person name="Guillou S."/>
            <person name="Cros-Aarteil S."/>
            <person name="Calhoun S."/>
            <person name="Haridas S."/>
            <person name="Kuo A."/>
            <person name="Mondo S."/>
            <person name="Pangilinan J."/>
            <person name="Riley R."/>
            <person name="Labutti K."/>
            <person name="Andreopoulos B."/>
            <person name="Lipzen A."/>
            <person name="Chen C."/>
            <person name="Yanf M."/>
            <person name="Daum C."/>
            <person name="Ng V."/>
            <person name="Clum A."/>
            <person name="Ohm R."/>
            <person name="Martin F."/>
            <person name="Silar P."/>
            <person name="Natvig D."/>
            <person name="Lalanne C."/>
            <person name="Gautier V."/>
            <person name="Ament-Velasquez S.L."/>
            <person name="Kruys A."/>
            <person name="Hutchinson M.I."/>
            <person name="Powell A.J."/>
            <person name="Barry K."/>
            <person name="Miller A.N."/>
            <person name="Grigoriev I.V."/>
            <person name="Debuchy R."/>
            <person name="Gladieux P."/>
            <person name="Thoren M.H."/>
            <person name="Johannesson H."/>
        </authorList>
    </citation>
    <scope>NUCLEOTIDE SEQUENCE</scope>
    <source>
        <strain evidence="12">PSN293</strain>
    </source>
</reference>
<keyword evidence="8" id="KW-0472">Membrane</keyword>
<dbReference type="GO" id="GO:0031201">
    <property type="term" value="C:SNARE complex"/>
    <property type="evidence" value="ECO:0007669"/>
    <property type="project" value="TreeGrafter"/>
</dbReference>
<evidence type="ECO:0000313" key="13">
    <source>
        <dbReference type="Proteomes" id="UP001301769"/>
    </source>
</evidence>
<comment type="caution">
    <text evidence="12">The sequence shown here is derived from an EMBL/GenBank/DDBJ whole genome shotgun (WGS) entry which is preliminary data.</text>
</comment>
<dbReference type="EMBL" id="MU858045">
    <property type="protein sequence ID" value="KAK4220139.1"/>
    <property type="molecule type" value="Genomic_DNA"/>
</dbReference>
<keyword evidence="13" id="KW-1185">Reference proteome</keyword>
<evidence type="ECO:0000256" key="4">
    <source>
        <dbReference type="ARBA" id="ARBA00022824"/>
    </source>
</evidence>
<evidence type="ECO:0000256" key="6">
    <source>
        <dbReference type="ARBA" id="ARBA00022989"/>
    </source>
</evidence>
<proteinExistence type="inferred from homology"/>
<evidence type="ECO:0000256" key="9">
    <source>
        <dbReference type="ARBA" id="ARBA00037934"/>
    </source>
</evidence>
<reference evidence="12" key="1">
    <citation type="journal article" date="2023" name="Mol. Phylogenet. Evol.">
        <title>Genome-scale phylogeny and comparative genomics of the fungal order Sordariales.</title>
        <authorList>
            <person name="Hensen N."/>
            <person name="Bonometti L."/>
            <person name="Westerberg I."/>
            <person name="Brannstrom I.O."/>
            <person name="Guillou S."/>
            <person name="Cros-Aarteil S."/>
            <person name="Calhoun S."/>
            <person name="Haridas S."/>
            <person name="Kuo A."/>
            <person name="Mondo S."/>
            <person name="Pangilinan J."/>
            <person name="Riley R."/>
            <person name="LaButti K."/>
            <person name="Andreopoulos B."/>
            <person name="Lipzen A."/>
            <person name="Chen C."/>
            <person name="Yan M."/>
            <person name="Daum C."/>
            <person name="Ng V."/>
            <person name="Clum A."/>
            <person name="Steindorff A."/>
            <person name="Ohm R.A."/>
            <person name="Martin F."/>
            <person name="Silar P."/>
            <person name="Natvig D.O."/>
            <person name="Lalanne C."/>
            <person name="Gautier V."/>
            <person name="Ament-Velasquez S.L."/>
            <person name="Kruys A."/>
            <person name="Hutchinson M.I."/>
            <person name="Powell A.J."/>
            <person name="Barry K."/>
            <person name="Miller A.N."/>
            <person name="Grigoriev I.V."/>
            <person name="Debuchy R."/>
            <person name="Gladieux P."/>
            <person name="Hiltunen Thoren M."/>
            <person name="Johannesson H."/>
        </authorList>
    </citation>
    <scope>NUCLEOTIDE SEQUENCE</scope>
    <source>
        <strain evidence="12">PSN293</strain>
    </source>
</reference>
<feature type="domain" description="Sec20 C-terminal" evidence="11">
    <location>
        <begin position="214"/>
        <end position="302"/>
    </location>
</feature>
<accession>A0AAN6YJB4</accession>
<evidence type="ECO:0000256" key="2">
    <source>
        <dbReference type="ARBA" id="ARBA00022448"/>
    </source>
</evidence>
<feature type="region of interest" description="Disordered" evidence="10">
    <location>
        <begin position="369"/>
        <end position="390"/>
    </location>
</feature>
<dbReference type="InterPro" id="IPR005606">
    <property type="entry name" value="Sec20"/>
</dbReference>
<organism evidence="12 13">
    <name type="scientific">Rhypophila decipiens</name>
    <dbReference type="NCBI Taxonomy" id="261697"/>
    <lineage>
        <taxon>Eukaryota</taxon>
        <taxon>Fungi</taxon>
        <taxon>Dikarya</taxon>
        <taxon>Ascomycota</taxon>
        <taxon>Pezizomycotina</taxon>
        <taxon>Sordariomycetes</taxon>
        <taxon>Sordariomycetidae</taxon>
        <taxon>Sordariales</taxon>
        <taxon>Naviculisporaceae</taxon>
        <taxon>Rhypophila</taxon>
    </lineage>
</organism>
<keyword evidence="5" id="KW-0931">ER-Golgi transport</keyword>
<name>A0AAN6YJB4_9PEZI</name>
<evidence type="ECO:0000256" key="5">
    <source>
        <dbReference type="ARBA" id="ARBA00022892"/>
    </source>
</evidence>
<sequence>MSKMSSFEKIQDRLTALQETTNQVKELIQQLATVKFQPGSVPLPKSISSSTTLNDDEDDADENNVATELTTEISQRLREEEEELELLQEEVIDMPSASPGSDAHHRKMRLNEGVQRLESEIKSCHSSFRKAQLSARNNLLAAQRLERQLLLSALSPPQPASPALSGRSSPTTATATAAAPTSPTSIPSPNLFKSHLRRHKSTKPNKENNVVNASTDVTEALRRTHNLITGELEKSAFARQTLAESTEALKELNKNYEGIDSLLSKSRTLVGTLLKSQKSDTWYLQTAFYILLCTLCWLVFRRFLYGPLWWIVWFPLRSAFRTGKLVSNSIGTGTVQESAGGARMEIVGSDGEGYRVVGVGQEGAVPTVVVGEKKKQQQKEGGDEEEEESLVDKVGRIIEDNLKDGDELELEGIRNENESDDLGGEGKEGSEEKPQGGNPMKRMWEEHFERADEQQQQPVVDPDAEAGQPGRVRDEL</sequence>
<dbReference type="InterPro" id="IPR056173">
    <property type="entry name" value="Sec20_C"/>
</dbReference>
<evidence type="ECO:0000256" key="7">
    <source>
        <dbReference type="ARBA" id="ARBA00023054"/>
    </source>
</evidence>
<evidence type="ECO:0000256" key="8">
    <source>
        <dbReference type="ARBA" id="ARBA00023136"/>
    </source>
</evidence>
<dbReference type="AlphaFoldDB" id="A0AAN6YJB4"/>
<feature type="compositionally biased region" description="Basic and acidic residues" evidence="10">
    <location>
        <begin position="424"/>
        <end position="434"/>
    </location>
</feature>
<feature type="compositionally biased region" description="Basic and acidic residues" evidence="10">
    <location>
        <begin position="405"/>
        <end position="417"/>
    </location>
</feature>
<evidence type="ECO:0000256" key="10">
    <source>
        <dbReference type="SAM" id="MobiDB-lite"/>
    </source>
</evidence>
<feature type="compositionally biased region" description="Basic and acidic residues" evidence="10">
    <location>
        <begin position="442"/>
        <end position="453"/>
    </location>
</feature>
<evidence type="ECO:0000259" key="11">
    <source>
        <dbReference type="Pfam" id="PF03908"/>
    </source>
</evidence>
<dbReference type="GO" id="GO:0005789">
    <property type="term" value="C:endoplasmic reticulum membrane"/>
    <property type="evidence" value="ECO:0007669"/>
    <property type="project" value="UniProtKB-SubCell"/>
</dbReference>
<feature type="region of interest" description="Disordered" evidence="10">
    <location>
        <begin position="155"/>
        <end position="192"/>
    </location>
</feature>
<protein>
    <submittedName>
        <fullName evidence="12">Protein transport protein sec20</fullName>
    </submittedName>
</protein>
<feature type="compositionally biased region" description="Basic and acidic residues" evidence="10">
    <location>
        <begin position="371"/>
        <end position="381"/>
    </location>
</feature>
<keyword evidence="3" id="KW-0812">Transmembrane</keyword>
<dbReference type="PANTHER" id="PTHR12825:SF0">
    <property type="entry name" value="VESICLE TRANSPORT PROTEIN SEC20"/>
    <property type="match status" value="1"/>
</dbReference>
<keyword evidence="7" id="KW-0175">Coiled coil</keyword>
<feature type="region of interest" description="Disordered" evidence="10">
    <location>
        <begin position="405"/>
        <end position="476"/>
    </location>
</feature>
<keyword evidence="6" id="KW-1133">Transmembrane helix</keyword>
<dbReference type="GO" id="GO:0005484">
    <property type="term" value="F:SNAP receptor activity"/>
    <property type="evidence" value="ECO:0007669"/>
    <property type="project" value="InterPro"/>
</dbReference>
<feature type="compositionally biased region" description="Low complexity" evidence="10">
    <location>
        <begin position="155"/>
        <end position="189"/>
    </location>
</feature>
<gene>
    <name evidence="12" type="ORF">QBC37DRAFT_407947</name>
</gene>
<evidence type="ECO:0000256" key="1">
    <source>
        <dbReference type="ARBA" id="ARBA00004163"/>
    </source>
</evidence>
<dbReference type="Pfam" id="PF03908">
    <property type="entry name" value="Sec20"/>
    <property type="match status" value="1"/>
</dbReference>
<keyword evidence="4" id="KW-0256">Endoplasmic reticulum</keyword>